<feature type="region of interest" description="Disordered" evidence="1">
    <location>
        <begin position="14"/>
        <end position="35"/>
    </location>
</feature>
<feature type="compositionally biased region" description="Acidic residues" evidence="1">
    <location>
        <begin position="22"/>
        <end position="32"/>
    </location>
</feature>
<keyword evidence="3" id="KW-1185">Reference proteome</keyword>
<gene>
    <name evidence="2" type="ORF">C2G38_2220393</name>
</gene>
<evidence type="ECO:0000313" key="2">
    <source>
        <dbReference type="EMBL" id="RIB05175.1"/>
    </source>
</evidence>
<dbReference type="OrthoDB" id="10435778at2759"/>
<dbReference type="EMBL" id="QKWP01002036">
    <property type="protein sequence ID" value="RIB05175.1"/>
    <property type="molecule type" value="Genomic_DNA"/>
</dbReference>
<evidence type="ECO:0000256" key="1">
    <source>
        <dbReference type="SAM" id="MobiDB-lite"/>
    </source>
</evidence>
<proteinExistence type="predicted"/>
<name>A0A397U4G7_9GLOM</name>
<comment type="caution">
    <text evidence="2">The sequence shown here is derived from an EMBL/GenBank/DDBJ whole genome shotgun (WGS) entry which is preliminary data.</text>
</comment>
<reference evidence="2 3" key="1">
    <citation type="submission" date="2018-06" db="EMBL/GenBank/DDBJ databases">
        <title>Comparative genomics reveals the genomic features of Rhizophagus irregularis, R. cerebriforme, R. diaphanum and Gigaspora rosea, and their symbiotic lifestyle signature.</title>
        <authorList>
            <person name="Morin E."/>
            <person name="San Clemente H."/>
            <person name="Chen E.C.H."/>
            <person name="De La Providencia I."/>
            <person name="Hainaut M."/>
            <person name="Kuo A."/>
            <person name="Kohler A."/>
            <person name="Murat C."/>
            <person name="Tang N."/>
            <person name="Roy S."/>
            <person name="Loubradou J."/>
            <person name="Henrissat B."/>
            <person name="Grigoriev I.V."/>
            <person name="Corradi N."/>
            <person name="Roux C."/>
            <person name="Martin F.M."/>
        </authorList>
    </citation>
    <scope>NUCLEOTIDE SEQUENCE [LARGE SCALE GENOMIC DNA]</scope>
    <source>
        <strain evidence="2 3">DAOM 194757</strain>
    </source>
</reference>
<dbReference type="AlphaFoldDB" id="A0A397U4G7"/>
<dbReference type="Proteomes" id="UP000266673">
    <property type="component" value="Unassembled WGS sequence"/>
</dbReference>
<organism evidence="2 3">
    <name type="scientific">Gigaspora rosea</name>
    <dbReference type="NCBI Taxonomy" id="44941"/>
    <lineage>
        <taxon>Eukaryota</taxon>
        <taxon>Fungi</taxon>
        <taxon>Fungi incertae sedis</taxon>
        <taxon>Mucoromycota</taxon>
        <taxon>Glomeromycotina</taxon>
        <taxon>Glomeromycetes</taxon>
        <taxon>Diversisporales</taxon>
        <taxon>Gigasporaceae</taxon>
        <taxon>Gigaspora</taxon>
    </lineage>
</organism>
<accession>A0A397U4G7</accession>
<evidence type="ECO:0000313" key="3">
    <source>
        <dbReference type="Proteomes" id="UP000266673"/>
    </source>
</evidence>
<sequence length="87" mass="10463">MKALFLKYYSKETNGLSKKNEEEEEEEEETFEQDSKFAKGNNYNKQESWIELPKTFKKEDYDFSNKAFQESLNVTIRKGYYLSKYSV</sequence>
<protein>
    <submittedName>
        <fullName evidence="2">Uncharacterized protein</fullName>
    </submittedName>
</protein>